<protein>
    <submittedName>
        <fullName evidence="2">Phenylacetate--CoA ligase family protein</fullName>
    </submittedName>
</protein>
<gene>
    <name evidence="2" type="ORF">ACFO4E_10280</name>
</gene>
<keyword evidence="3" id="KW-1185">Reference proteome</keyword>
<proteinExistence type="predicted"/>
<dbReference type="EMBL" id="JBHSFQ010000007">
    <property type="protein sequence ID" value="MFC4562242.1"/>
    <property type="molecule type" value="Genomic_DNA"/>
</dbReference>
<dbReference type="PANTHER" id="PTHR36932:SF1">
    <property type="entry name" value="CAPSULAR POLYSACCHARIDE BIOSYNTHESIS PROTEIN"/>
    <property type="match status" value="1"/>
</dbReference>
<sequence length="457" mass="48989">MTETPWALARDARRALRQGPAALARRRRARLADLVAYARANSPYYRELYQGLPDHVEDPALLPATDKKALMARFDDWPTDREVTLDRVQAFVSDPLLVGARFQGRYLVATSSGTSGVRGLFLMDERHLAVHTALGARTSGGLGAADAARMLARAGRTAVVTAPGGHFSTVAATARFRLDHPWAGRILRVFSIEQPLEDLVAELNRYRPATLSGFLSMLTVLAGEQRAGRLRIRPGVVIAGGETMTGKARDELASAFGAQVRAAYASTECGFLSVGCAQCWYHLNSDWALAEPVDADHRPVAPGEPSHTVLISNLANRVQPILRYDLGDSVLVRPEPCPCGNPLPAMRVRGRAADVLTFATGGGEHVDLSPMVFGVLLDRLPGVERFQIVQTGPSELRVRLAAADGADTAGVWRTVLDALGALLAGHGAGGVTVVRAEEPPQRSSGGKFRRVLPLAAP</sequence>
<dbReference type="RefSeq" id="WP_378573282.1">
    <property type="nucleotide sequence ID" value="NZ_JBHSFQ010000007.1"/>
</dbReference>
<name>A0ABV9DV20_9ACTN</name>
<feature type="region of interest" description="Disordered" evidence="1">
    <location>
        <begin position="438"/>
        <end position="457"/>
    </location>
</feature>
<dbReference type="InterPro" id="IPR042099">
    <property type="entry name" value="ANL_N_sf"/>
</dbReference>
<evidence type="ECO:0000313" key="3">
    <source>
        <dbReference type="Proteomes" id="UP001595923"/>
    </source>
</evidence>
<dbReference type="InterPro" id="IPR053158">
    <property type="entry name" value="CapK_Type1_Caps_Biosynth"/>
</dbReference>
<evidence type="ECO:0000313" key="2">
    <source>
        <dbReference type="EMBL" id="MFC4562242.1"/>
    </source>
</evidence>
<dbReference type="PANTHER" id="PTHR36932">
    <property type="entry name" value="CAPSULAR POLYSACCHARIDE BIOSYNTHESIS PROTEIN"/>
    <property type="match status" value="1"/>
</dbReference>
<organism evidence="2 3">
    <name type="scientific">Nocardiopsis mangrovi</name>
    <dbReference type="NCBI Taxonomy" id="1179818"/>
    <lineage>
        <taxon>Bacteria</taxon>
        <taxon>Bacillati</taxon>
        <taxon>Actinomycetota</taxon>
        <taxon>Actinomycetes</taxon>
        <taxon>Streptosporangiales</taxon>
        <taxon>Nocardiopsidaceae</taxon>
        <taxon>Nocardiopsis</taxon>
    </lineage>
</organism>
<comment type="caution">
    <text evidence="2">The sequence shown here is derived from an EMBL/GenBank/DDBJ whole genome shotgun (WGS) entry which is preliminary data.</text>
</comment>
<evidence type="ECO:0000256" key="1">
    <source>
        <dbReference type="SAM" id="MobiDB-lite"/>
    </source>
</evidence>
<keyword evidence="2" id="KW-0436">Ligase</keyword>
<dbReference type="SUPFAM" id="SSF56801">
    <property type="entry name" value="Acetyl-CoA synthetase-like"/>
    <property type="match status" value="1"/>
</dbReference>
<dbReference type="GO" id="GO:0016874">
    <property type="term" value="F:ligase activity"/>
    <property type="evidence" value="ECO:0007669"/>
    <property type="project" value="UniProtKB-KW"/>
</dbReference>
<reference evidence="3" key="1">
    <citation type="journal article" date="2019" name="Int. J. Syst. Evol. Microbiol.">
        <title>The Global Catalogue of Microorganisms (GCM) 10K type strain sequencing project: providing services to taxonomists for standard genome sequencing and annotation.</title>
        <authorList>
            <consortium name="The Broad Institute Genomics Platform"/>
            <consortium name="The Broad Institute Genome Sequencing Center for Infectious Disease"/>
            <person name="Wu L."/>
            <person name="Ma J."/>
        </authorList>
    </citation>
    <scope>NUCLEOTIDE SEQUENCE [LARGE SCALE GENOMIC DNA]</scope>
    <source>
        <strain evidence="3">XZYJ18</strain>
    </source>
</reference>
<dbReference type="Proteomes" id="UP001595923">
    <property type="component" value="Unassembled WGS sequence"/>
</dbReference>
<dbReference type="Gene3D" id="3.40.50.12780">
    <property type="entry name" value="N-terminal domain of ligase-like"/>
    <property type="match status" value="1"/>
</dbReference>
<accession>A0ABV9DV20</accession>